<dbReference type="Proteomes" id="UP001165065">
    <property type="component" value="Unassembled WGS sequence"/>
</dbReference>
<evidence type="ECO:0000256" key="1">
    <source>
        <dbReference type="SAM" id="MobiDB-lite"/>
    </source>
</evidence>
<feature type="region of interest" description="Disordered" evidence="1">
    <location>
        <begin position="311"/>
        <end position="337"/>
    </location>
</feature>
<organism evidence="2 3">
    <name type="scientific">Triparma columacea</name>
    <dbReference type="NCBI Taxonomy" id="722753"/>
    <lineage>
        <taxon>Eukaryota</taxon>
        <taxon>Sar</taxon>
        <taxon>Stramenopiles</taxon>
        <taxon>Ochrophyta</taxon>
        <taxon>Bolidophyceae</taxon>
        <taxon>Parmales</taxon>
        <taxon>Triparmaceae</taxon>
        <taxon>Triparma</taxon>
    </lineage>
</organism>
<reference evidence="3" key="1">
    <citation type="journal article" date="2023" name="Commun. Biol.">
        <title>Genome analysis of Parmales, the sister group of diatoms, reveals the evolutionary specialization of diatoms from phago-mixotrophs to photoautotrophs.</title>
        <authorList>
            <person name="Ban H."/>
            <person name="Sato S."/>
            <person name="Yoshikawa S."/>
            <person name="Yamada K."/>
            <person name="Nakamura Y."/>
            <person name="Ichinomiya M."/>
            <person name="Sato N."/>
            <person name="Blanc-Mathieu R."/>
            <person name="Endo H."/>
            <person name="Kuwata A."/>
            <person name="Ogata H."/>
        </authorList>
    </citation>
    <scope>NUCLEOTIDE SEQUENCE [LARGE SCALE GENOMIC DNA]</scope>
</reference>
<accession>A0A9W7LGG0</accession>
<name>A0A9W7LGG0_9STRA</name>
<sequence length="1033" mass="112403">MSGLKFSKKKGRNSPMLPKAVIKAIYGGTLHNPTTSTPPYDTYFQTLHGVICGCSVEVPSSSASKSVNVTSFQGDTPLPTVKIDQKRNDDDYHSIESSLSTKIPQQVTALFASLGEVGENLGLDLFNFPSCLPKKEDPPSPTEQGQSSHLCLSVQLTGDLGWCDFDSNRRRMFDVLGEDFDLTPDDSIAFDDLSPLPPPPSNPFVAPTKLVTFISRRGTDWWLIGCTLPSPPPTSSTSSAPSTPSPPTLSWIIPLNNALSEPNPLELLPTDLTLSPPYRRKSSLLQYLVHHPTKTILAVNLATGEVVGSEYMPDLSTPQTPPTENPQTPMTRQDSASSFDDLPIPDFEVNDLQFLLLPNKPLYVLSKLFTYQTGSGFHTTSSPSPPIIPPLPTFGVVVRRRTIPHFPSSTLITVSLLQSIHRKYTLLIQTSSYELPLTTFPSNTIPIPTSPPTSTPAPTTTLTLVTPTHFLLSINGLFFSVPYSPSSGPVCVPATHPLPPFPPPSSSEIIVSPEARTTLRHRETSKDPMPLSDFKHLMSVDEYFTLAEACIESPIFLPWGVALSSSQTLFSDYLSYLLTSPNFSPHSVIKKYLNNAFFDSATTISLLLTLLVSDQAINKPVFKALALLTPDPSDLLKAATEQGAGVHDAFTSLLILPDVDEGKAAEIVMENTEWASLSWEDQTALATHVSLDPTHEKLFLDKSVVEDWLVSVFLDLLRTSSLGSDYFTDGVDDFVTSVLNSACSTDAPASLLWSTFEPFPPPPPASSATSPFHLFQDLTRPSDSTSTPYDRRSPVKWKLVIGSLLVLKKAGKMSYQLSPSHAPQPLSTLLSTSTSCIPFTPESEKRDVLRLLGAAEEVWLAGIVYGGETGIILKGCHCLKTYYGANLDMERAERIVRGLEVEEDWIEVDPRSQDQVSSSATVAAHSALNLLQTHVLSIRTFNDFSTSFSSVSPPPVAFAVEIFLRVWAQMDPPISILLEHIEKAPKLGVAAFCRCLLDNKNGKSKSLAEVCNVTDEVLLLVAGKCVGVNGAVV</sequence>
<gene>
    <name evidence="2" type="ORF">TrCOL_g1490</name>
</gene>
<proteinExistence type="predicted"/>
<dbReference type="AlphaFoldDB" id="A0A9W7LGG0"/>
<dbReference type="OrthoDB" id="10455137at2759"/>
<keyword evidence="3" id="KW-1185">Reference proteome</keyword>
<comment type="caution">
    <text evidence="2">The sequence shown here is derived from an EMBL/GenBank/DDBJ whole genome shotgun (WGS) entry which is preliminary data.</text>
</comment>
<dbReference type="EMBL" id="BRYA01000408">
    <property type="protein sequence ID" value="GMI48567.1"/>
    <property type="molecule type" value="Genomic_DNA"/>
</dbReference>
<evidence type="ECO:0000313" key="3">
    <source>
        <dbReference type="Proteomes" id="UP001165065"/>
    </source>
</evidence>
<protein>
    <submittedName>
        <fullName evidence="2">Uncharacterized protein</fullName>
    </submittedName>
</protein>
<evidence type="ECO:0000313" key="2">
    <source>
        <dbReference type="EMBL" id="GMI48567.1"/>
    </source>
</evidence>